<dbReference type="Proteomes" id="UP000294134">
    <property type="component" value="Segment"/>
</dbReference>
<organism evidence="1 2">
    <name type="scientific">Pseudomonas phage Psa21</name>
    <dbReference type="NCBI Taxonomy" id="2530023"/>
    <lineage>
        <taxon>Viruses</taxon>
        <taxon>Duplodnaviria</taxon>
        <taxon>Heunggongvirae</taxon>
        <taxon>Uroviricota</taxon>
        <taxon>Caudoviricetes</taxon>
        <taxon>Chimalliviridae</taxon>
        <taxon>Tepukevirus</taxon>
        <taxon>Tepukevirus Psa21</taxon>
    </lineage>
</organism>
<gene>
    <name evidence="1" type="ORF">PSA21_350</name>
</gene>
<keyword evidence="2" id="KW-1185">Reference proteome</keyword>
<name>A0A481W4X2_9CAUD</name>
<dbReference type="EMBL" id="MK552327">
    <property type="protein sequence ID" value="QBJ02876.1"/>
    <property type="molecule type" value="Genomic_DNA"/>
</dbReference>
<evidence type="ECO:0000313" key="1">
    <source>
        <dbReference type="EMBL" id="QBJ02876.1"/>
    </source>
</evidence>
<proteinExistence type="predicted"/>
<sequence>MSRKVPTKQELEEAYAKVAEIEAELVQEAADARILLFTEMQCQVNDRAIPTFRKGATMSQAFRMGIDAGIEVALDSMDRRGITLIDGDDRLLNVAFAHEGPDLLPMNELWASYINS</sequence>
<evidence type="ECO:0000313" key="2">
    <source>
        <dbReference type="Proteomes" id="UP000294134"/>
    </source>
</evidence>
<accession>A0A481W4X2</accession>
<protein>
    <submittedName>
        <fullName evidence="1">Uncharacterized protein</fullName>
    </submittedName>
</protein>
<reference evidence="1 2" key="1">
    <citation type="submission" date="2019-02" db="EMBL/GenBank/DDBJ databases">
        <authorList>
            <person name="Frampton R.A."/>
            <person name="Wojtus J.K."/>
            <person name="Fineran P.C."/>
            <person name="Hendrickson H.L."/>
        </authorList>
    </citation>
    <scope>NUCLEOTIDE SEQUENCE [LARGE SCALE GENOMIC DNA]</scope>
</reference>